<proteinExistence type="predicted"/>
<dbReference type="Proteomes" id="UP000178065">
    <property type="component" value="Unassembled WGS sequence"/>
</dbReference>
<protein>
    <submittedName>
        <fullName evidence="1">Uncharacterized protein</fullName>
    </submittedName>
</protein>
<organism evidence="1 2">
    <name type="scientific">Candidatus Wildermuthbacteria bacterium RIFCSPHIGHO2_01_FULL_49_22b</name>
    <dbReference type="NCBI Taxonomy" id="1802448"/>
    <lineage>
        <taxon>Bacteria</taxon>
        <taxon>Candidatus Wildermuthiibacteriota</taxon>
    </lineage>
</organism>
<dbReference type="STRING" id="1802448.A2672_02540"/>
<dbReference type="AlphaFoldDB" id="A0A1G2R0N2"/>
<accession>A0A1G2R0N2</accession>
<gene>
    <name evidence="1" type="ORF">A2672_02540</name>
</gene>
<dbReference type="EMBL" id="MHTT01000010">
    <property type="protein sequence ID" value="OHA65822.1"/>
    <property type="molecule type" value="Genomic_DNA"/>
</dbReference>
<dbReference type="SUPFAM" id="SSF53067">
    <property type="entry name" value="Actin-like ATPase domain"/>
    <property type="match status" value="1"/>
</dbReference>
<evidence type="ECO:0000313" key="1">
    <source>
        <dbReference type="EMBL" id="OHA65822.1"/>
    </source>
</evidence>
<name>A0A1G2R0N2_9BACT</name>
<reference evidence="1 2" key="1">
    <citation type="journal article" date="2016" name="Nat. Commun.">
        <title>Thousands of microbial genomes shed light on interconnected biogeochemical processes in an aquifer system.</title>
        <authorList>
            <person name="Anantharaman K."/>
            <person name="Brown C.T."/>
            <person name="Hug L.A."/>
            <person name="Sharon I."/>
            <person name="Castelle C.J."/>
            <person name="Probst A.J."/>
            <person name="Thomas B.C."/>
            <person name="Singh A."/>
            <person name="Wilkins M.J."/>
            <person name="Karaoz U."/>
            <person name="Brodie E.L."/>
            <person name="Williams K.H."/>
            <person name="Hubbard S.S."/>
            <person name="Banfield J.F."/>
        </authorList>
    </citation>
    <scope>NUCLEOTIDE SEQUENCE [LARGE SCALE GENOMIC DNA]</scope>
</reference>
<sequence>MLVASLHITSWVGKPLKRELEYVFRAPVRVENDTALVGLREAVRGAGQGYPIGLINSAFYLANGKRGDV</sequence>
<dbReference type="InterPro" id="IPR043129">
    <property type="entry name" value="ATPase_NBD"/>
</dbReference>
<comment type="caution">
    <text evidence="1">The sequence shown here is derived from an EMBL/GenBank/DDBJ whole genome shotgun (WGS) entry which is preliminary data.</text>
</comment>
<dbReference type="Gene3D" id="3.30.420.40">
    <property type="match status" value="1"/>
</dbReference>
<evidence type="ECO:0000313" key="2">
    <source>
        <dbReference type="Proteomes" id="UP000178065"/>
    </source>
</evidence>